<keyword evidence="2" id="KW-1185">Reference proteome</keyword>
<evidence type="ECO:0000313" key="1">
    <source>
        <dbReference type="EMBL" id="TVU29304.1"/>
    </source>
</evidence>
<dbReference type="Gramene" id="TVU29304">
    <property type="protein sequence ID" value="TVU29304"/>
    <property type="gene ID" value="EJB05_20866"/>
</dbReference>
<dbReference type="AlphaFoldDB" id="A0A5J9V1B1"/>
<protein>
    <submittedName>
        <fullName evidence="1">Uncharacterized protein</fullName>
    </submittedName>
</protein>
<proteinExistence type="predicted"/>
<dbReference type="EMBL" id="RWGY01000011">
    <property type="protein sequence ID" value="TVU29304.1"/>
    <property type="molecule type" value="Genomic_DNA"/>
</dbReference>
<reference evidence="1 2" key="1">
    <citation type="journal article" date="2019" name="Sci. Rep.">
        <title>A high-quality genome of Eragrostis curvula grass provides insights into Poaceae evolution and supports new strategies to enhance forage quality.</title>
        <authorList>
            <person name="Carballo J."/>
            <person name="Santos B.A.C.M."/>
            <person name="Zappacosta D."/>
            <person name="Garbus I."/>
            <person name="Selva J.P."/>
            <person name="Gallo C.A."/>
            <person name="Diaz A."/>
            <person name="Albertini E."/>
            <person name="Caccamo M."/>
            <person name="Echenique V."/>
        </authorList>
    </citation>
    <scope>NUCLEOTIDE SEQUENCE [LARGE SCALE GENOMIC DNA]</scope>
    <source>
        <strain evidence="2">cv. Victoria</strain>
        <tissue evidence="1">Leaf</tissue>
    </source>
</reference>
<feature type="non-terminal residue" evidence="1">
    <location>
        <position position="1"/>
    </location>
</feature>
<evidence type="ECO:0000313" key="2">
    <source>
        <dbReference type="Proteomes" id="UP000324897"/>
    </source>
</evidence>
<sequence length="79" mass="8883">MKEVNNCNFDRPCESVLAKGVIYKMNSTGECSIMWQQFAANCLEQDDMVSKIVERNYKAAEIKVALTCSRSASWPCALL</sequence>
<comment type="caution">
    <text evidence="1">The sequence shown here is derived from an EMBL/GenBank/DDBJ whole genome shotgun (WGS) entry which is preliminary data.</text>
</comment>
<dbReference type="Proteomes" id="UP000324897">
    <property type="component" value="Chromosome 1"/>
</dbReference>
<gene>
    <name evidence="1" type="ORF">EJB05_20866</name>
</gene>
<accession>A0A5J9V1B1</accession>
<name>A0A5J9V1B1_9POAL</name>
<organism evidence="1 2">
    <name type="scientific">Eragrostis curvula</name>
    <name type="common">weeping love grass</name>
    <dbReference type="NCBI Taxonomy" id="38414"/>
    <lineage>
        <taxon>Eukaryota</taxon>
        <taxon>Viridiplantae</taxon>
        <taxon>Streptophyta</taxon>
        <taxon>Embryophyta</taxon>
        <taxon>Tracheophyta</taxon>
        <taxon>Spermatophyta</taxon>
        <taxon>Magnoliopsida</taxon>
        <taxon>Liliopsida</taxon>
        <taxon>Poales</taxon>
        <taxon>Poaceae</taxon>
        <taxon>PACMAD clade</taxon>
        <taxon>Chloridoideae</taxon>
        <taxon>Eragrostideae</taxon>
        <taxon>Eragrostidinae</taxon>
        <taxon>Eragrostis</taxon>
    </lineage>
</organism>